<feature type="non-terminal residue" evidence="10">
    <location>
        <position position="98"/>
    </location>
</feature>
<dbReference type="InterPro" id="IPR027417">
    <property type="entry name" value="P-loop_NTPase"/>
</dbReference>
<dbReference type="PANTHER" id="PTHR11059:SF0">
    <property type="entry name" value="DNA REPAIR PROTEIN RECN"/>
    <property type="match status" value="1"/>
</dbReference>
<dbReference type="SUPFAM" id="SSF52540">
    <property type="entry name" value="P-loop containing nucleoside triphosphate hydrolases"/>
    <property type="match status" value="1"/>
</dbReference>
<comment type="similarity">
    <text evidence="1">Belongs to the RecN family.</text>
</comment>
<feature type="compositionally biased region" description="Basic residues" evidence="8">
    <location>
        <begin position="57"/>
        <end position="66"/>
    </location>
</feature>
<dbReference type="RefSeq" id="WP_168680940.1">
    <property type="nucleotide sequence ID" value="NZ_JAAXOY010000781.1"/>
</dbReference>
<dbReference type="InterPro" id="IPR038729">
    <property type="entry name" value="Rad50/SbcC_AAA"/>
</dbReference>
<accession>A0ABX1K7L5</accession>
<dbReference type="EMBL" id="JAAXOY010000781">
    <property type="protein sequence ID" value="NKY41541.1"/>
    <property type="molecule type" value="Genomic_DNA"/>
</dbReference>
<keyword evidence="6" id="KW-0234">DNA repair</keyword>
<organism evidence="10 11">
    <name type="scientific">Cellulomonas septica</name>
    <dbReference type="NCBI Taxonomy" id="285080"/>
    <lineage>
        <taxon>Bacteria</taxon>
        <taxon>Bacillati</taxon>
        <taxon>Actinomycetota</taxon>
        <taxon>Actinomycetes</taxon>
        <taxon>Micrococcales</taxon>
        <taxon>Cellulomonadaceae</taxon>
        <taxon>Cellulomonas</taxon>
    </lineage>
</organism>
<protein>
    <recommendedName>
        <fullName evidence="2">DNA repair protein RecN</fullName>
    </recommendedName>
    <alternativeName>
        <fullName evidence="7">Recombination protein N</fullName>
    </alternativeName>
</protein>
<gene>
    <name evidence="10" type="ORF">HGA02_19085</name>
</gene>
<dbReference type="InterPro" id="IPR004604">
    <property type="entry name" value="DNA_recomb/repair_RecN"/>
</dbReference>
<feature type="region of interest" description="Disordered" evidence="8">
    <location>
        <begin position="53"/>
        <end position="98"/>
    </location>
</feature>
<reference evidence="10 11" key="1">
    <citation type="submission" date="2020-04" db="EMBL/GenBank/DDBJ databases">
        <title>MicrobeNet Type strains.</title>
        <authorList>
            <person name="Nicholson A.C."/>
        </authorList>
    </citation>
    <scope>NUCLEOTIDE SEQUENCE [LARGE SCALE GENOMIC DNA]</scope>
    <source>
        <strain evidence="10 11">ATCC BAA-787</strain>
    </source>
</reference>
<evidence type="ECO:0000313" key="11">
    <source>
        <dbReference type="Proteomes" id="UP000777774"/>
    </source>
</evidence>
<evidence type="ECO:0000256" key="7">
    <source>
        <dbReference type="ARBA" id="ARBA00033408"/>
    </source>
</evidence>
<evidence type="ECO:0000256" key="6">
    <source>
        <dbReference type="ARBA" id="ARBA00023204"/>
    </source>
</evidence>
<feature type="domain" description="Rad50/SbcC-type AAA" evidence="9">
    <location>
        <begin position="4"/>
        <end position="57"/>
    </location>
</feature>
<sequence>MIEEIRIDNLGVITRAHVELGPGLTVLTGETGAGKTMVLTALSLLLGGKADPATVRRGARRHRSARAARDRVRRDRARPGRPPPPGPPPPPLAVRDRP</sequence>
<dbReference type="Gene3D" id="3.40.50.300">
    <property type="entry name" value="P-loop containing nucleotide triphosphate hydrolases"/>
    <property type="match status" value="1"/>
</dbReference>
<comment type="caution">
    <text evidence="10">The sequence shown here is derived from an EMBL/GenBank/DDBJ whole genome shotgun (WGS) entry which is preliminary data.</text>
</comment>
<evidence type="ECO:0000256" key="8">
    <source>
        <dbReference type="SAM" id="MobiDB-lite"/>
    </source>
</evidence>
<keyword evidence="5" id="KW-0067">ATP-binding</keyword>
<evidence type="ECO:0000256" key="3">
    <source>
        <dbReference type="ARBA" id="ARBA00022741"/>
    </source>
</evidence>
<dbReference type="Proteomes" id="UP000777774">
    <property type="component" value="Unassembled WGS sequence"/>
</dbReference>
<keyword evidence="4" id="KW-0227">DNA damage</keyword>
<dbReference type="Pfam" id="PF13476">
    <property type="entry name" value="AAA_23"/>
    <property type="match status" value="1"/>
</dbReference>
<keyword evidence="11" id="KW-1185">Reference proteome</keyword>
<evidence type="ECO:0000256" key="1">
    <source>
        <dbReference type="ARBA" id="ARBA00009441"/>
    </source>
</evidence>
<feature type="compositionally biased region" description="Pro residues" evidence="8">
    <location>
        <begin position="80"/>
        <end position="92"/>
    </location>
</feature>
<name>A0ABX1K7L5_9CELL</name>
<proteinExistence type="inferred from homology"/>
<evidence type="ECO:0000313" key="10">
    <source>
        <dbReference type="EMBL" id="NKY41541.1"/>
    </source>
</evidence>
<evidence type="ECO:0000256" key="4">
    <source>
        <dbReference type="ARBA" id="ARBA00022763"/>
    </source>
</evidence>
<dbReference type="PANTHER" id="PTHR11059">
    <property type="entry name" value="DNA REPAIR PROTEIN RECN"/>
    <property type="match status" value="1"/>
</dbReference>
<evidence type="ECO:0000256" key="2">
    <source>
        <dbReference type="ARBA" id="ARBA00021315"/>
    </source>
</evidence>
<evidence type="ECO:0000259" key="9">
    <source>
        <dbReference type="Pfam" id="PF13476"/>
    </source>
</evidence>
<keyword evidence="3" id="KW-0547">Nucleotide-binding</keyword>
<evidence type="ECO:0000256" key="5">
    <source>
        <dbReference type="ARBA" id="ARBA00022840"/>
    </source>
</evidence>